<evidence type="ECO:0000313" key="1">
    <source>
        <dbReference type="EMBL" id="MBO8469797.1"/>
    </source>
</evidence>
<reference evidence="1" key="1">
    <citation type="submission" date="2020-10" db="EMBL/GenBank/DDBJ databases">
        <authorList>
            <person name="Gilroy R."/>
        </authorList>
    </citation>
    <scope>NUCLEOTIDE SEQUENCE</scope>
    <source>
        <strain evidence="1">14700</strain>
    </source>
</reference>
<proteinExistence type="predicted"/>
<dbReference type="AlphaFoldDB" id="A0A9D9ICE7"/>
<dbReference type="EMBL" id="JADIMF010000142">
    <property type="protein sequence ID" value="MBO8469797.1"/>
    <property type="molecule type" value="Genomic_DNA"/>
</dbReference>
<dbReference type="Proteomes" id="UP000810292">
    <property type="component" value="Unassembled WGS sequence"/>
</dbReference>
<gene>
    <name evidence="1" type="ORF">IAA72_08445</name>
</gene>
<name>A0A9D9ICE7_9SPIO</name>
<evidence type="ECO:0000313" key="2">
    <source>
        <dbReference type="Proteomes" id="UP000810292"/>
    </source>
</evidence>
<reference evidence="1" key="2">
    <citation type="journal article" date="2021" name="PeerJ">
        <title>Extensive microbial diversity within the chicken gut microbiome revealed by metagenomics and culture.</title>
        <authorList>
            <person name="Gilroy R."/>
            <person name="Ravi A."/>
            <person name="Getino M."/>
            <person name="Pursley I."/>
            <person name="Horton D.L."/>
            <person name="Alikhan N.F."/>
            <person name="Baker D."/>
            <person name="Gharbi K."/>
            <person name="Hall N."/>
            <person name="Watson M."/>
            <person name="Adriaenssens E.M."/>
            <person name="Foster-Nyarko E."/>
            <person name="Jarju S."/>
            <person name="Secka A."/>
            <person name="Antonio M."/>
            <person name="Oren A."/>
            <person name="Chaudhuri R.R."/>
            <person name="La Ragione R."/>
            <person name="Hildebrand F."/>
            <person name="Pallen M.J."/>
        </authorList>
    </citation>
    <scope>NUCLEOTIDE SEQUENCE</scope>
    <source>
        <strain evidence="1">14700</strain>
    </source>
</reference>
<accession>A0A9D9ICE7</accession>
<sequence>MKLLLCIILLVLNIPLFSADFVTSLSNGMPITLHDDGTYTLEDDSIPYNGTFILTPEGMEEWTEYIKEAAPMPNDIILDTLLKSELVESGQTKIEIHENTLISAGKETRCRVDQQTGILYIRHDNWGYYPSAVFSADFSVLTFFVNSTTGLLSIGGDIPIAFRCTTGK</sequence>
<comment type="caution">
    <text evidence="1">The sequence shown here is derived from an EMBL/GenBank/DDBJ whole genome shotgun (WGS) entry which is preliminary data.</text>
</comment>
<organism evidence="1 2">
    <name type="scientific">Candidatus Ornithospirochaeta stercoravium</name>
    <dbReference type="NCBI Taxonomy" id="2840897"/>
    <lineage>
        <taxon>Bacteria</taxon>
        <taxon>Pseudomonadati</taxon>
        <taxon>Spirochaetota</taxon>
        <taxon>Spirochaetia</taxon>
        <taxon>Spirochaetales</taxon>
        <taxon>Spirochaetaceae</taxon>
        <taxon>Spirochaetaceae incertae sedis</taxon>
        <taxon>Candidatus Ornithospirochaeta</taxon>
    </lineage>
</organism>
<protein>
    <submittedName>
        <fullName evidence="1">Uncharacterized protein</fullName>
    </submittedName>
</protein>